<dbReference type="EMBL" id="CP047593">
    <property type="protein sequence ID" value="QHI69030.1"/>
    <property type="molecule type" value="Genomic_DNA"/>
</dbReference>
<dbReference type="GO" id="GO:0008899">
    <property type="term" value="F:homoserine O-succinyltransferase activity"/>
    <property type="evidence" value="ECO:0007669"/>
    <property type="project" value="TreeGrafter"/>
</dbReference>
<feature type="binding site" evidence="4">
    <location>
        <position position="200"/>
    </location>
    <ligand>
        <name>substrate</name>
    </ligand>
</feature>
<feature type="site" description="Important for acyl-CoA specificity" evidence="4">
    <location>
        <position position="117"/>
    </location>
</feature>
<dbReference type="PANTHER" id="PTHR20919:SF0">
    <property type="entry name" value="HOMOSERINE O-SUCCINYLTRANSFERASE"/>
    <property type="match status" value="1"/>
</dbReference>
<dbReference type="Pfam" id="PF04204">
    <property type="entry name" value="HTS"/>
    <property type="match status" value="1"/>
</dbReference>
<sequence>MPVIVTSDAIHPFLPSLGSSSAIEMTRASHQDIRPLEILIINLMADKQATERQLAQWLGHTPLQIRLTFAATDSYMEAIQNGRRSKNTSTEHITNFYQSWGSLKDRRFDGMIITGVNALQPRVEDEIIWPEVKEIMEWSKTNVLSSLFLCWGAKAALKYFHDIDSIRQETKIFGLFDHSLGKDSTGIGFGLPDQFAVPVSRWKSPVPEAIDACEALEVLATAPEVGPNMIVEPSDGPAPFPRRVYILNHPEYDADTLGREYHRDAKDNPDQPLPKHYFPGNDPSRTPVNLWRYAGFIYTNWIRTIYDATPYDINQISNLAAAK</sequence>
<gene>
    <name evidence="7" type="ORF">GT409_06085</name>
</gene>
<accession>A0A6P1M346</accession>
<evidence type="ECO:0000256" key="3">
    <source>
        <dbReference type="ARBA" id="ARBA00023315"/>
    </source>
</evidence>
<feature type="active site" description="Proton acceptor" evidence="4">
    <location>
        <position position="249"/>
    </location>
</feature>
<evidence type="ECO:0000313" key="8">
    <source>
        <dbReference type="Proteomes" id="UP000464954"/>
    </source>
</evidence>
<organism evidence="7 8">
    <name type="scientific">Tichowtungia aerotolerans</name>
    <dbReference type="NCBI Taxonomy" id="2697043"/>
    <lineage>
        <taxon>Bacteria</taxon>
        <taxon>Pseudomonadati</taxon>
        <taxon>Kiritimatiellota</taxon>
        <taxon>Tichowtungiia</taxon>
        <taxon>Tichowtungiales</taxon>
        <taxon>Tichowtungiaceae</taxon>
        <taxon>Tichowtungia</taxon>
    </lineage>
</organism>
<dbReference type="PANTHER" id="PTHR20919">
    <property type="entry name" value="HOMOSERINE O-SUCCINYLTRANSFERASE"/>
    <property type="match status" value="1"/>
</dbReference>
<dbReference type="PIRSF" id="PIRSF000450">
    <property type="entry name" value="H_ser_succinyltr"/>
    <property type="match status" value="1"/>
</dbReference>
<dbReference type="KEGG" id="taer:GT409_06085"/>
<feature type="binding site" evidence="4">
    <location>
        <position position="263"/>
    </location>
    <ligand>
        <name>substrate</name>
    </ligand>
</feature>
<comment type="similarity">
    <text evidence="4">Belongs to the MetA family.</text>
</comment>
<dbReference type="HAMAP" id="MF_00295">
    <property type="entry name" value="MetA_acyltransf"/>
    <property type="match status" value="1"/>
</dbReference>
<keyword evidence="1 4" id="KW-0028">Amino-acid biosynthesis</keyword>
<evidence type="ECO:0000256" key="5">
    <source>
        <dbReference type="PIRSR" id="PIRSR000450-1"/>
    </source>
</evidence>
<comment type="caution">
    <text evidence="4">Lacks conserved residue(s) required for the propagation of feature annotation.</text>
</comment>
<protein>
    <recommendedName>
        <fullName evidence="4">Probable acyltransferase</fullName>
        <ecNumber evidence="4">2.3.1.-</ecNumber>
    </recommendedName>
</protein>
<dbReference type="SUPFAM" id="SSF52317">
    <property type="entry name" value="Class I glutamine amidotransferase-like"/>
    <property type="match status" value="1"/>
</dbReference>
<feature type="active site" evidence="4">
    <location>
        <position position="251"/>
    </location>
</feature>
<evidence type="ECO:0000313" key="7">
    <source>
        <dbReference type="EMBL" id="QHI69030.1"/>
    </source>
</evidence>
<name>A0A6P1M346_9BACT</name>
<dbReference type="RefSeq" id="WP_160627942.1">
    <property type="nucleotide sequence ID" value="NZ_CP047593.1"/>
</dbReference>
<evidence type="ECO:0000256" key="1">
    <source>
        <dbReference type="ARBA" id="ARBA00022605"/>
    </source>
</evidence>
<evidence type="ECO:0000256" key="4">
    <source>
        <dbReference type="HAMAP-Rule" id="MF_00295"/>
    </source>
</evidence>
<dbReference type="GO" id="GO:0005737">
    <property type="term" value="C:cytoplasm"/>
    <property type="evidence" value="ECO:0007669"/>
    <property type="project" value="UniProtKB-SubCell"/>
</dbReference>
<dbReference type="InterPro" id="IPR029062">
    <property type="entry name" value="Class_I_gatase-like"/>
</dbReference>
<feature type="binding site" evidence="4">
    <location>
        <position position="171"/>
    </location>
    <ligand>
        <name>substrate</name>
    </ligand>
</feature>
<keyword evidence="2 4" id="KW-0808">Transferase</keyword>
<evidence type="ECO:0000256" key="6">
    <source>
        <dbReference type="SAM" id="MobiDB-lite"/>
    </source>
</evidence>
<feature type="site" description="Important for substrate specificity" evidence="4">
    <location>
        <position position="200"/>
    </location>
</feature>
<proteinExistence type="inferred from homology"/>
<dbReference type="Gene3D" id="3.40.50.880">
    <property type="match status" value="1"/>
</dbReference>
<keyword evidence="8" id="KW-1185">Reference proteome</keyword>
<feature type="region of interest" description="Disordered" evidence="6">
    <location>
        <begin position="262"/>
        <end position="281"/>
    </location>
</feature>
<comment type="subcellular location">
    <subcellularLocation>
        <location evidence="4">Cytoplasm</location>
    </subcellularLocation>
</comment>
<dbReference type="GO" id="GO:0008652">
    <property type="term" value="P:amino acid biosynthetic process"/>
    <property type="evidence" value="ECO:0007669"/>
    <property type="project" value="UniProtKB-KW"/>
</dbReference>
<reference evidence="7 8" key="1">
    <citation type="submission" date="2020-01" db="EMBL/GenBank/DDBJ databases">
        <title>Ponticoccus aerotolerans gen. nov., sp. nov., an anaerobic bacterium and proposal of Ponticoccusceae fam. nov., Ponticoccusles ord. nov. and Ponticoccuse classis nov. in the phylum Kiritimatiellaeota.</title>
        <authorList>
            <person name="Zhou L.Y."/>
            <person name="Du Z.J."/>
        </authorList>
    </citation>
    <scope>NUCLEOTIDE SEQUENCE [LARGE SCALE GENOMIC DNA]</scope>
    <source>
        <strain evidence="7 8">S-5007</strain>
    </source>
</reference>
<evidence type="ECO:0000256" key="2">
    <source>
        <dbReference type="ARBA" id="ARBA00022679"/>
    </source>
</evidence>
<keyword evidence="3 4" id="KW-0012">Acyltransferase</keyword>
<dbReference type="AlphaFoldDB" id="A0A6P1M346"/>
<dbReference type="EC" id="2.3.1.-" evidence="4"/>
<dbReference type="InterPro" id="IPR033752">
    <property type="entry name" value="MetA_family"/>
</dbReference>
<dbReference type="Proteomes" id="UP000464954">
    <property type="component" value="Chromosome"/>
</dbReference>
<keyword evidence="4" id="KW-0963">Cytoplasm</keyword>
<feature type="active site" description="Acyl-thioester intermediate" evidence="4 5">
    <location>
        <position position="150"/>
    </location>
</feature>